<accession>X1W114</accession>
<proteinExistence type="predicted"/>
<evidence type="ECO:0000313" key="2">
    <source>
        <dbReference type="EMBL" id="GAJ21160.1"/>
    </source>
</evidence>
<comment type="caution">
    <text evidence="2">The sequence shown here is derived from an EMBL/GenBank/DDBJ whole genome shotgun (WGS) entry which is preliminary data.</text>
</comment>
<name>X1W114_9ZZZZ</name>
<keyword evidence="1" id="KW-0472">Membrane</keyword>
<feature type="transmembrane region" description="Helical" evidence="1">
    <location>
        <begin position="107"/>
        <end position="126"/>
    </location>
</feature>
<keyword evidence="1" id="KW-1133">Transmembrane helix</keyword>
<keyword evidence="1" id="KW-0812">Transmembrane</keyword>
<evidence type="ECO:0000256" key="1">
    <source>
        <dbReference type="SAM" id="Phobius"/>
    </source>
</evidence>
<feature type="non-terminal residue" evidence="2">
    <location>
        <position position="177"/>
    </location>
</feature>
<protein>
    <submittedName>
        <fullName evidence="2">Uncharacterized protein</fullName>
    </submittedName>
</protein>
<dbReference type="EMBL" id="BARW01038202">
    <property type="protein sequence ID" value="GAJ21160.1"/>
    <property type="molecule type" value="Genomic_DNA"/>
</dbReference>
<feature type="transmembrane region" description="Helical" evidence="1">
    <location>
        <begin position="12"/>
        <end position="30"/>
    </location>
</feature>
<organism evidence="2">
    <name type="scientific">marine sediment metagenome</name>
    <dbReference type="NCBI Taxonomy" id="412755"/>
    <lineage>
        <taxon>unclassified sequences</taxon>
        <taxon>metagenomes</taxon>
        <taxon>ecological metagenomes</taxon>
    </lineage>
</organism>
<reference evidence="2" key="1">
    <citation type="journal article" date="2014" name="Front. Microbiol.">
        <title>High frequency of phylogenetically diverse reductive dehalogenase-homologous genes in deep subseafloor sedimentary metagenomes.</title>
        <authorList>
            <person name="Kawai M."/>
            <person name="Futagami T."/>
            <person name="Toyoda A."/>
            <person name="Takaki Y."/>
            <person name="Nishi S."/>
            <person name="Hori S."/>
            <person name="Arai W."/>
            <person name="Tsubouchi T."/>
            <person name="Morono Y."/>
            <person name="Uchiyama I."/>
            <person name="Ito T."/>
            <person name="Fujiyama A."/>
            <person name="Inagaki F."/>
            <person name="Takami H."/>
        </authorList>
    </citation>
    <scope>NUCLEOTIDE SEQUENCE</scope>
    <source>
        <strain evidence="2">Expedition CK06-06</strain>
    </source>
</reference>
<feature type="transmembrane region" description="Helical" evidence="1">
    <location>
        <begin position="50"/>
        <end position="69"/>
    </location>
</feature>
<dbReference type="AlphaFoldDB" id="X1W114"/>
<sequence>KSFQKSGVFSMERIGVSTLLLFSGMTIAFFTRLLGQSVELRGEMVGLGVFRYNLIAYLLILFSACMAFIESNGGVILKQRFYRIWLFFYFSLVTIMTVQSYFEGVDIISVLWDSITYLLVIVIFFGQRDSFWLRLNRILVIFTILGILYSAFVFVNMQLPHSMTFFERSIAIESDFA</sequence>
<feature type="transmembrane region" description="Helical" evidence="1">
    <location>
        <begin position="81"/>
        <end position="101"/>
    </location>
</feature>
<feature type="transmembrane region" description="Helical" evidence="1">
    <location>
        <begin position="138"/>
        <end position="159"/>
    </location>
</feature>
<feature type="non-terminal residue" evidence="2">
    <location>
        <position position="1"/>
    </location>
</feature>
<gene>
    <name evidence="2" type="ORF">S12H4_58713</name>
</gene>